<organism evidence="1 2">
    <name type="scientific">Prorocentrum cordatum</name>
    <dbReference type="NCBI Taxonomy" id="2364126"/>
    <lineage>
        <taxon>Eukaryota</taxon>
        <taxon>Sar</taxon>
        <taxon>Alveolata</taxon>
        <taxon>Dinophyceae</taxon>
        <taxon>Prorocentrales</taxon>
        <taxon>Prorocentraceae</taxon>
        <taxon>Prorocentrum</taxon>
    </lineage>
</organism>
<keyword evidence="2" id="KW-1185">Reference proteome</keyword>
<protein>
    <submittedName>
        <fullName evidence="1">Uncharacterized protein</fullName>
    </submittedName>
</protein>
<comment type="caution">
    <text evidence="1">The sequence shown here is derived from an EMBL/GenBank/DDBJ whole genome shotgun (WGS) entry which is preliminary data.</text>
</comment>
<dbReference type="EMBL" id="CAUYUJ010004165">
    <property type="protein sequence ID" value="CAK0808403.1"/>
    <property type="molecule type" value="Genomic_DNA"/>
</dbReference>
<gene>
    <name evidence="1" type="ORF">PCOR1329_LOCUS14020</name>
</gene>
<reference evidence="1" key="1">
    <citation type="submission" date="2023-10" db="EMBL/GenBank/DDBJ databases">
        <authorList>
            <person name="Chen Y."/>
            <person name="Shah S."/>
            <person name="Dougan E. K."/>
            <person name="Thang M."/>
            <person name="Chan C."/>
        </authorList>
    </citation>
    <scope>NUCLEOTIDE SEQUENCE [LARGE SCALE GENOMIC DNA]</scope>
</reference>
<name>A0ABN9QQD0_9DINO</name>
<accession>A0ABN9QQD0</accession>
<dbReference type="Proteomes" id="UP001189429">
    <property type="component" value="Unassembled WGS sequence"/>
</dbReference>
<evidence type="ECO:0000313" key="2">
    <source>
        <dbReference type="Proteomes" id="UP001189429"/>
    </source>
</evidence>
<proteinExistence type="predicted"/>
<sequence length="140" mass="15168">MLHSLAVSARARQHRIRAGSCFNASSVDSPVQGGAFHVHLASDRFRHVAAGAVGRSTDEPICFAGGAWQGRPSRSLVLISLCSSYCRPASGQEECAFCPPRFVFWTSSLSAEKGRFCGVAGQASCPWFWCPCSKFSPKRR</sequence>
<evidence type="ECO:0000313" key="1">
    <source>
        <dbReference type="EMBL" id="CAK0808403.1"/>
    </source>
</evidence>